<keyword evidence="2" id="KW-1133">Transmembrane helix</keyword>
<dbReference type="SUPFAM" id="SSF49503">
    <property type="entry name" value="Cupredoxins"/>
    <property type="match status" value="1"/>
</dbReference>
<evidence type="ECO:0000256" key="1">
    <source>
        <dbReference type="SAM" id="MobiDB-lite"/>
    </source>
</evidence>
<evidence type="ECO:0000313" key="5">
    <source>
        <dbReference type="Proteomes" id="UP000027730"/>
    </source>
</evidence>
<dbReference type="InterPro" id="IPR052953">
    <property type="entry name" value="Ser-rich/MCO-related"/>
</dbReference>
<feature type="transmembrane region" description="Helical" evidence="2">
    <location>
        <begin position="189"/>
        <end position="211"/>
    </location>
</feature>
<keyword evidence="2" id="KW-0812">Transmembrane</keyword>
<feature type="region of interest" description="Disordered" evidence="1">
    <location>
        <begin position="228"/>
        <end position="314"/>
    </location>
</feature>
<evidence type="ECO:0000313" key="4">
    <source>
        <dbReference type="EMBL" id="KEQ74603.1"/>
    </source>
</evidence>
<dbReference type="RefSeq" id="XP_013428409.1">
    <property type="nucleotide sequence ID" value="XM_013572955.1"/>
</dbReference>
<dbReference type="STRING" id="1043004.A0A074WNA5"/>
<keyword evidence="3" id="KW-0732">Signal</keyword>
<feature type="signal peptide" evidence="3">
    <location>
        <begin position="1"/>
        <end position="20"/>
    </location>
</feature>
<dbReference type="Proteomes" id="UP000027730">
    <property type="component" value="Unassembled WGS sequence"/>
</dbReference>
<dbReference type="PANTHER" id="PTHR34883">
    <property type="entry name" value="SERINE-RICH PROTEIN, PUTATIVE-RELATED-RELATED"/>
    <property type="match status" value="1"/>
</dbReference>
<dbReference type="OrthoDB" id="2331100at2759"/>
<dbReference type="CDD" id="cd00920">
    <property type="entry name" value="Cupredoxin"/>
    <property type="match status" value="1"/>
</dbReference>
<feature type="chain" id="PRO_5001702620" description="Cupredoxin" evidence="3">
    <location>
        <begin position="21"/>
        <end position="314"/>
    </location>
</feature>
<dbReference type="GeneID" id="25409959"/>
<protein>
    <recommendedName>
        <fullName evidence="6">Cupredoxin</fullName>
    </recommendedName>
</protein>
<evidence type="ECO:0000256" key="2">
    <source>
        <dbReference type="SAM" id="Phobius"/>
    </source>
</evidence>
<organism evidence="4 5">
    <name type="scientific">Aureobasidium namibiae CBS 147.97</name>
    <dbReference type="NCBI Taxonomy" id="1043004"/>
    <lineage>
        <taxon>Eukaryota</taxon>
        <taxon>Fungi</taxon>
        <taxon>Dikarya</taxon>
        <taxon>Ascomycota</taxon>
        <taxon>Pezizomycotina</taxon>
        <taxon>Dothideomycetes</taxon>
        <taxon>Dothideomycetidae</taxon>
        <taxon>Dothideales</taxon>
        <taxon>Saccotheciaceae</taxon>
        <taxon>Aureobasidium</taxon>
    </lineage>
</organism>
<feature type="compositionally biased region" description="Polar residues" evidence="1">
    <location>
        <begin position="228"/>
        <end position="242"/>
    </location>
</feature>
<name>A0A074WNA5_9PEZI</name>
<dbReference type="InterPro" id="IPR008972">
    <property type="entry name" value="Cupredoxin"/>
</dbReference>
<keyword evidence="5" id="KW-1185">Reference proteome</keyword>
<dbReference type="Gene3D" id="2.60.40.420">
    <property type="entry name" value="Cupredoxins - blue copper proteins"/>
    <property type="match status" value="1"/>
</dbReference>
<keyword evidence="2" id="KW-0472">Membrane</keyword>
<feature type="compositionally biased region" description="Basic and acidic residues" evidence="1">
    <location>
        <begin position="302"/>
        <end position="314"/>
    </location>
</feature>
<accession>A0A074WNA5</accession>
<sequence length="314" mass="33567">MRCLSYSLVASLAFIYGITAQTATTSTSPSYQTVLVGYESHSYYPNNLTANPGDVIVFQFIAQGHTVVQSNFEEPCVPRDAYHRGRSTFFSGWYNTTDVASDHPPTWNLTINDTSPIFFYCSRLGSCLDNQMIGSINQNSTFSLAAQLASINSSDIMLQPGEAVPDEATPSSTSAPAASHHGVSLSNGAIAGIVVAGVVVLALACALFWFVGRHRTLKTSLASASQTSGAVESWVNSTNPPSTVGGPASARPPSYGPGDGGYMSPYDAHKSWGDYGQQRHSYMPMTPPIQELGASDPVEMEETSRGRSRGRENE</sequence>
<dbReference type="AlphaFoldDB" id="A0A074WNA5"/>
<evidence type="ECO:0000256" key="3">
    <source>
        <dbReference type="SAM" id="SignalP"/>
    </source>
</evidence>
<dbReference type="HOGENOM" id="CLU_043835_2_0_1"/>
<evidence type="ECO:0008006" key="6">
    <source>
        <dbReference type="Google" id="ProtNLM"/>
    </source>
</evidence>
<reference evidence="4 5" key="1">
    <citation type="journal article" date="2014" name="BMC Genomics">
        <title>Genome sequencing of four Aureobasidium pullulans varieties: biotechnological potential, stress tolerance, and description of new species.</title>
        <authorList>
            <person name="Gostin Ar C."/>
            <person name="Ohm R.A."/>
            <person name="Kogej T."/>
            <person name="Sonjak S."/>
            <person name="Turk M."/>
            <person name="Zajc J."/>
            <person name="Zalar P."/>
            <person name="Grube M."/>
            <person name="Sun H."/>
            <person name="Han J."/>
            <person name="Sharma A."/>
            <person name="Chiniquy J."/>
            <person name="Ngan C.Y."/>
            <person name="Lipzen A."/>
            <person name="Barry K."/>
            <person name="Grigoriev I.V."/>
            <person name="Gunde-Cimerman N."/>
        </authorList>
    </citation>
    <scope>NUCLEOTIDE SEQUENCE [LARGE SCALE GENOMIC DNA]</scope>
    <source>
        <strain evidence="4 5">CBS 147.97</strain>
    </source>
</reference>
<gene>
    <name evidence="4" type="ORF">M436DRAFT_43514</name>
</gene>
<dbReference type="EMBL" id="KL584707">
    <property type="protein sequence ID" value="KEQ74603.1"/>
    <property type="molecule type" value="Genomic_DNA"/>
</dbReference>
<proteinExistence type="predicted"/>
<dbReference type="PANTHER" id="PTHR34883:SF8">
    <property type="entry name" value="EXTRACELLULAR SERINE-RICH PROTEIN (AFU_ORTHOLOGUE AFUA_6G00670)"/>
    <property type="match status" value="1"/>
</dbReference>